<evidence type="ECO:0000313" key="4">
    <source>
        <dbReference type="EMBL" id="ERG61528.1"/>
    </source>
</evidence>
<accession>A0ABN0NJ20</accession>
<comment type="similarity">
    <text evidence="1">Belongs to the membrane fusion protein (MFP) (TC 8.A.1) family.</text>
</comment>
<feature type="domain" description="Multidrug resistance protein MdtA-like alpha-helical hairpin" evidence="3">
    <location>
        <begin position="95"/>
        <end position="162"/>
    </location>
</feature>
<organism evidence="4 5">
    <name type="scientific">Pseudoalteromonas undina</name>
    <dbReference type="NCBI Taxonomy" id="43660"/>
    <lineage>
        <taxon>Bacteria</taxon>
        <taxon>Pseudomonadati</taxon>
        <taxon>Pseudomonadota</taxon>
        <taxon>Gammaproteobacteria</taxon>
        <taxon>Alteromonadales</taxon>
        <taxon>Pseudoalteromonadaceae</taxon>
        <taxon>Pseudoalteromonas</taxon>
    </lineage>
</organism>
<evidence type="ECO:0000256" key="1">
    <source>
        <dbReference type="ARBA" id="ARBA00009477"/>
    </source>
</evidence>
<dbReference type="EMBL" id="AHCF02000013">
    <property type="protein sequence ID" value="ERG61528.1"/>
    <property type="molecule type" value="Genomic_DNA"/>
</dbReference>
<sequence length="370" mass="40035">MNHIVVFLVIIFMLSGCSEEQVPEQKLKPVSAIELKKTNSFDSRILSGVIQPADTTTLTFEVSGKVEDVFFDIGEAFDKGEPLAKLEQTKYLLAVQEAKGQVSNAKATMLNVKQDFERKASLVDDGAVSGAQYDAAKSQYESAKDKVDIAQVRLAMAKEKLKDTTLIAPYAGTISKRNIEPSQQVSPNISALLIQGKESFEVSALAPEGLLSSLTIDKPAKVTISALDKSLNAKIKEIGSAAQGANAFPIILKISANDIAGIRTGMSAEVQFKQQQGESDGFMVPVSAIMAKENNQQFVFKLITTAQADSQQAGYVLQKTTVDVMKFFAQKAQIKGDLKEGEQIVNAGMAFLHDGQKVTLIEGEIKRLNP</sequence>
<feature type="coiled-coil region" evidence="2">
    <location>
        <begin position="95"/>
        <end position="160"/>
    </location>
</feature>
<dbReference type="InterPro" id="IPR006143">
    <property type="entry name" value="RND_pump_MFP"/>
</dbReference>
<dbReference type="SUPFAM" id="SSF111369">
    <property type="entry name" value="HlyD-like secretion proteins"/>
    <property type="match status" value="1"/>
</dbReference>
<reference evidence="4" key="1">
    <citation type="journal article" date="2012" name="J. Bacteriol.">
        <title>Genome sequences of type strains of seven species of the marine bacterium Pseudoalteromonas.</title>
        <authorList>
            <person name="Xie B.B."/>
            <person name="Shu Y.L."/>
            <person name="Qin Q.L."/>
            <person name="Rong J.C."/>
            <person name="Zhang X.Y."/>
            <person name="Chen X.L."/>
            <person name="Shi M."/>
            <person name="He H.L."/>
            <person name="Zhou B.C."/>
            <person name="Zhang Y.Z."/>
        </authorList>
    </citation>
    <scope>NUCLEOTIDE SEQUENCE [LARGE SCALE GENOMIC DNA]</scope>
    <source>
        <strain evidence="4">NCIMB 2128</strain>
    </source>
</reference>
<dbReference type="Pfam" id="PF25876">
    <property type="entry name" value="HH_MFP_RND"/>
    <property type="match status" value="1"/>
</dbReference>
<dbReference type="Gene3D" id="2.40.420.20">
    <property type="match status" value="1"/>
</dbReference>
<dbReference type="PANTHER" id="PTHR30469">
    <property type="entry name" value="MULTIDRUG RESISTANCE PROTEIN MDTA"/>
    <property type="match status" value="1"/>
</dbReference>
<dbReference type="Gene3D" id="2.40.50.100">
    <property type="match status" value="1"/>
</dbReference>
<protein>
    <submittedName>
        <fullName evidence="4">AcrA/E family efflux transporter MFP subunit</fullName>
    </submittedName>
</protein>
<evidence type="ECO:0000313" key="5">
    <source>
        <dbReference type="Proteomes" id="UP000016534"/>
    </source>
</evidence>
<dbReference type="InterPro" id="IPR058624">
    <property type="entry name" value="MdtA-like_HH"/>
</dbReference>
<dbReference type="NCBIfam" id="TIGR01730">
    <property type="entry name" value="RND_mfp"/>
    <property type="match status" value="1"/>
</dbReference>
<comment type="caution">
    <text evidence="4">The sequence shown here is derived from an EMBL/GenBank/DDBJ whole genome shotgun (WGS) entry which is preliminary data.</text>
</comment>
<keyword evidence="5" id="KW-1185">Reference proteome</keyword>
<evidence type="ECO:0000256" key="2">
    <source>
        <dbReference type="SAM" id="Coils"/>
    </source>
</evidence>
<gene>
    <name evidence="4" type="ORF">PUND_06347</name>
</gene>
<dbReference type="Proteomes" id="UP000016534">
    <property type="component" value="Unassembled WGS sequence"/>
</dbReference>
<dbReference type="PANTHER" id="PTHR30469:SF20">
    <property type="entry name" value="EFFLUX RND TRANSPORTER PERIPLASMIC ADAPTOR SUBUNIT"/>
    <property type="match status" value="1"/>
</dbReference>
<name>A0ABN0NJ20_9GAMM</name>
<evidence type="ECO:0000259" key="3">
    <source>
        <dbReference type="Pfam" id="PF25876"/>
    </source>
</evidence>
<reference evidence="4" key="2">
    <citation type="submission" date="2013-04" db="EMBL/GenBank/DDBJ databases">
        <title>Genome sequence of Pseudoalteromonas undina.</title>
        <authorList>
            <person name="Xie B.-B."/>
            <person name="Rong J.-C."/>
            <person name="Qin Q.-L."/>
            <person name="Shu Y.-L."/>
            <person name="Zhang Y.-Z."/>
        </authorList>
    </citation>
    <scope>NUCLEOTIDE SEQUENCE</scope>
    <source>
        <strain evidence="4">NCIMB 2128</strain>
    </source>
</reference>
<keyword evidence="2" id="KW-0175">Coiled coil</keyword>
<dbReference type="Gene3D" id="1.10.287.470">
    <property type="entry name" value="Helix hairpin bin"/>
    <property type="match status" value="1"/>
</dbReference>
<proteinExistence type="inferred from homology"/>